<dbReference type="AlphaFoldDB" id="A0A923I1L1"/>
<dbReference type="Proteomes" id="UP000612361">
    <property type="component" value="Unassembled WGS sequence"/>
</dbReference>
<dbReference type="EMBL" id="JACOGG010000012">
    <property type="protein sequence ID" value="MBC3936134.1"/>
    <property type="molecule type" value="Genomic_DNA"/>
</dbReference>
<accession>A0A923I1L1</accession>
<dbReference type="GO" id="GO:0016491">
    <property type="term" value="F:oxidoreductase activity"/>
    <property type="evidence" value="ECO:0007669"/>
    <property type="project" value="UniProtKB-KW"/>
</dbReference>
<reference evidence="3" key="1">
    <citation type="submission" date="2020-08" db="EMBL/GenBank/DDBJ databases">
        <title>Novel species isolated from subtropical streams in China.</title>
        <authorList>
            <person name="Lu H."/>
        </authorList>
    </citation>
    <scope>NUCLEOTIDE SEQUENCE</scope>
    <source>
        <strain evidence="3">CY7W</strain>
    </source>
</reference>
<dbReference type="PANTHER" id="PTHR43625">
    <property type="entry name" value="AFLATOXIN B1 ALDEHYDE REDUCTASE"/>
    <property type="match status" value="1"/>
</dbReference>
<keyword evidence="4" id="KW-1185">Reference proteome</keyword>
<dbReference type="GO" id="GO:0005737">
    <property type="term" value="C:cytoplasm"/>
    <property type="evidence" value="ECO:0007669"/>
    <property type="project" value="TreeGrafter"/>
</dbReference>
<dbReference type="PANTHER" id="PTHR43625:SF40">
    <property type="entry name" value="ALDO-KETO REDUCTASE YAKC [NADP(+)]"/>
    <property type="match status" value="1"/>
</dbReference>
<evidence type="ECO:0000259" key="2">
    <source>
        <dbReference type="Pfam" id="PF00248"/>
    </source>
</evidence>
<dbReference type="InterPro" id="IPR050791">
    <property type="entry name" value="Aldo-Keto_reductase"/>
</dbReference>
<dbReference type="InterPro" id="IPR023210">
    <property type="entry name" value="NADP_OxRdtase_dom"/>
</dbReference>
<sequence length="335" mass="37033">MNSGSILPMRELGKNGPRVSAIGLGCMGMSDFYAGRDDAESIATLHRALELGINLLDTADMYGPYTNEELIGRAIQGKRSQCFLATKFGIVRDPANPHARGVNGSPDYIRQSVEGSLRRLQTDHIDLYYQHRIDRQIPIEETMGALSDLVRAGKIRYLGLSEASVATIERAHAVHPLTAVQSEYSLWTRDPEAGVLAACQRLGIGFVPYSPLGRGFLTGTLTSPDQFAEDDYRRHSPRFQGENFTRNLALVAQVRQLAQSYQCTPSQLALAWVLAQDPHIVPIPGTKRRRYLEENLGALQVRLNDSDLATLNHLFPPDIAAGDRYSTESMRVLNG</sequence>
<keyword evidence="1" id="KW-0560">Oxidoreductase</keyword>
<dbReference type="Pfam" id="PF00248">
    <property type="entry name" value="Aldo_ket_red"/>
    <property type="match status" value="1"/>
</dbReference>
<name>A0A923I1L1_9BURK</name>
<proteinExistence type="predicted"/>
<evidence type="ECO:0000313" key="3">
    <source>
        <dbReference type="EMBL" id="MBC3936134.1"/>
    </source>
</evidence>
<organism evidence="3 4">
    <name type="scientific">Undibacterium rugosum</name>
    <dbReference type="NCBI Taxonomy" id="2762291"/>
    <lineage>
        <taxon>Bacteria</taxon>
        <taxon>Pseudomonadati</taxon>
        <taxon>Pseudomonadota</taxon>
        <taxon>Betaproteobacteria</taxon>
        <taxon>Burkholderiales</taxon>
        <taxon>Oxalobacteraceae</taxon>
        <taxon>Undibacterium</taxon>
    </lineage>
</organism>
<dbReference type="SUPFAM" id="SSF51430">
    <property type="entry name" value="NAD(P)-linked oxidoreductase"/>
    <property type="match status" value="1"/>
</dbReference>
<comment type="caution">
    <text evidence="3">The sequence shown here is derived from an EMBL/GenBank/DDBJ whole genome shotgun (WGS) entry which is preliminary data.</text>
</comment>
<evidence type="ECO:0000256" key="1">
    <source>
        <dbReference type="ARBA" id="ARBA00023002"/>
    </source>
</evidence>
<evidence type="ECO:0000313" key="4">
    <source>
        <dbReference type="Proteomes" id="UP000612361"/>
    </source>
</evidence>
<dbReference type="InterPro" id="IPR036812">
    <property type="entry name" value="NAD(P)_OxRdtase_dom_sf"/>
</dbReference>
<gene>
    <name evidence="3" type="ORF">H8K47_12235</name>
</gene>
<feature type="domain" description="NADP-dependent oxidoreductase" evidence="2">
    <location>
        <begin position="22"/>
        <end position="312"/>
    </location>
</feature>
<dbReference type="CDD" id="cd19076">
    <property type="entry name" value="AKR_AKR13A_13D"/>
    <property type="match status" value="1"/>
</dbReference>
<protein>
    <submittedName>
        <fullName evidence="3">Aldo/keto reductase</fullName>
    </submittedName>
</protein>
<dbReference type="Gene3D" id="3.20.20.100">
    <property type="entry name" value="NADP-dependent oxidoreductase domain"/>
    <property type="match status" value="1"/>
</dbReference>